<dbReference type="OrthoDB" id="1953806at2"/>
<dbReference type="KEGG" id="ess:ATZ33_08885"/>
<dbReference type="EMBL" id="CP013614">
    <property type="protein sequence ID" value="ALS01477.1"/>
    <property type="molecule type" value="Genomic_DNA"/>
</dbReference>
<dbReference type="EMBL" id="JXLC01000049">
    <property type="protein sequence ID" value="OJG84534.1"/>
    <property type="molecule type" value="Genomic_DNA"/>
</dbReference>
<proteinExistence type="predicted"/>
<name>A0A0S3KB76_9ENTE</name>
<protein>
    <submittedName>
        <fullName evidence="2">Uncharacterized protein</fullName>
    </submittedName>
</protein>
<dbReference type="AlphaFoldDB" id="A0A0S3KB76"/>
<reference evidence="2 4" key="1">
    <citation type="submission" date="2014-12" db="EMBL/GenBank/DDBJ databases">
        <title>Draft genome sequences of 29 type strains of Enterococci.</title>
        <authorList>
            <person name="Zhong Z."/>
            <person name="Sun Z."/>
            <person name="Liu W."/>
            <person name="Zhang W."/>
            <person name="Zhang H."/>
        </authorList>
    </citation>
    <scope>NUCLEOTIDE SEQUENCE [LARGE SCALE GENOMIC DNA]</scope>
    <source>
        <strain evidence="2 4">DSM 22801</strain>
    </source>
</reference>
<dbReference type="Proteomes" id="UP000065511">
    <property type="component" value="Chromosome"/>
</dbReference>
<dbReference type="Proteomes" id="UP000183039">
    <property type="component" value="Unassembled WGS sequence"/>
</dbReference>
<evidence type="ECO:0000313" key="1">
    <source>
        <dbReference type="EMBL" id="ALS01477.1"/>
    </source>
</evidence>
<evidence type="ECO:0000313" key="4">
    <source>
        <dbReference type="Proteomes" id="UP000183039"/>
    </source>
</evidence>
<evidence type="ECO:0000313" key="2">
    <source>
        <dbReference type="EMBL" id="OJG84534.1"/>
    </source>
</evidence>
<reference evidence="1 3" key="2">
    <citation type="submission" date="2015-12" db="EMBL/GenBank/DDBJ databases">
        <authorList>
            <person name="Lauer A."/>
            <person name="Humrighouse B."/>
            <person name="Loparev V."/>
            <person name="Shewmaker P.L."/>
            <person name="Whitney A.M."/>
            <person name="McLaughlin R.W."/>
        </authorList>
    </citation>
    <scope>NUCLEOTIDE SEQUENCE [LARGE SCALE GENOMIC DNA]</scope>
    <source>
        <strain evidence="1 3">LMG 23085</strain>
    </source>
</reference>
<organism evidence="2 4">
    <name type="scientific">Enterococcus silesiacus</name>
    <dbReference type="NCBI Taxonomy" id="332949"/>
    <lineage>
        <taxon>Bacteria</taxon>
        <taxon>Bacillati</taxon>
        <taxon>Bacillota</taxon>
        <taxon>Bacilli</taxon>
        <taxon>Lactobacillales</taxon>
        <taxon>Enterococcaceae</taxon>
        <taxon>Enterococcus</taxon>
    </lineage>
</organism>
<gene>
    <name evidence="1" type="ORF">ATZ33_08885</name>
    <name evidence="2" type="ORF">RV15_GL002904</name>
</gene>
<sequence length="159" mass="18849">MQNSKLKKIQQESEKIEKLPIHTDYISIQNFFNIRIQNIYDCLILEEEDLNVTEKNFANLLTIYGDKTGYEASNTEIRIIDFFPDQHLTAAEQFYIAKSWMQNVLERIKNLSDKSIVFIFSYDNQTLTVRFHQKRDGEFWLADPNSYEEPVGYFISNET</sequence>
<evidence type="ECO:0000313" key="3">
    <source>
        <dbReference type="Proteomes" id="UP000065511"/>
    </source>
</evidence>
<accession>A0A0S3KB76</accession>
<dbReference type="RefSeq" id="WP_071879410.1">
    <property type="nucleotide sequence ID" value="NZ_JXLC01000049.1"/>
</dbReference>
<keyword evidence="3" id="KW-1185">Reference proteome</keyword>